<dbReference type="RefSeq" id="WP_183789799.1">
    <property type="nucleotide sequence ID" value="NZ_JACIDU010000003.1"/>
</dbReference>
<evidence type="ECO:0000259" key="1">
    <source>
        <dbReference type="SMART" id="SM00849"/>
    </source>
</evidence>
<gene>
    <name evidence="2" type="ORF">GGQ66_000869</name>
</gene>
<accession>A0A7W6NZK5</accession>
<feature type="domain" description="Metallo-beta-lactamase" evidence="1">
    <location>
        <begin position="43"/>
        <end position="246"/>
    </location>
</feature>
<keyword evidence="2" id="KW-0378">Hydrolase</keyword>
<dbReference type="Gene3D" id="3.60.15.10">
    <property type="entry name" value="Ribonuclease Z/Hydroxyacylglutathione hydrolase-like"/>
    <property type="match status" value="1"/>
</dbReference>
<comment type="caution">
    <text evidence="2">The sequence shown here is derived from an EMBL/GenBank/DDBJ whole genome shotgun (WGS) entry which is preliminary data.</text>
</comment>
<dbReference type="PANTHER" id="PTHR42663">
    <property type="entry name" value="HYDROLASE C777.06C-RELATED-RELATED"/>
    <property type="match status" value="1"/>
</dbReference>
<organism evidence="2 3">
    <name type="scientific">Allorhizobium borbori</name>
    <dbReference type="NCBI Taxonomy" id="485907"/>
    <lineage>
        <taxon>Bacteria</taxon>
        <taxon>Pseudomonadati</taxon>
        <taxon>Pseudomonadota</taxon>
        <taxon>Alphaproteobacteria</taxon>
        <taxon>Hyphomicrobiales</taxon>
        <taxon>Rhizobiaceae</taxon>
        <taxon>Rhizobium/Agrobacterium group</taxon>
        <taxon>Allorhizobium</taxon>
    </lineage>
</organism>
<dbReference type="Pfam" id="PF12706">
    <property type="entry name" value="Lactamase_B_2"/>
    <property type="match status" value="1"/>
</dbReference>
<protein>
    <submittedName>
        <fullName evidence="2">Phosphoribosyl 1,2-cyclic phosphate phosphodiesterase</fullName>
        <ecNumber evidence="2">3.1.4.55</ecNumber>
    </submittedName>
</protein>
<name>A0A7W6NZK5_9HYPH</name>
<dbReference type="CDD" id="cd16279">
    <property type="entry name" value="metallo-hydrolase-like_MBL-fold"/>
    <property type="match status" value="1"/>
</dbReference>
<dbReference type="EC" id="3.1.4.55" evidence="2"/>
<dbReference type="AlphaFoldDB" id="A0A7W6NZK5"/>
<sequence>MTEERKTWQRRFTVLGCGSSPGVPRITGDWGACDPSNPRNRRSRASFLVEQVAPGGGKTTVVIDTGPDFREQMISAGVQHIDAVLYTHAHADHLHGLDDLRGYFVMQHSRIPIHADAFTMDRIRAGFGYCLETPPGSSYPPIVKPEIIETPDSPVTIEGAGGPITFMPLLQRHGDIHSLGFRIGDVAYCSDVSAYPDETVPKLQGLDLLVIDALQYRRHPSHFSLEEALEWIDRLKPRHAVLTHMHIPLDYETVMGETPAHVEPAYDGLVFTVEANPSAP</sequence>
<evidence type="ECO:0000313" key="3">
    <source>
        <dbReference type="Proteomes" id="UP000584824"/>
    </source>
</evidence>
<dbReference type="GO" id="GO:0103043">
    <property type="term" value="F:phosphoribosyl 1,2-cyclic phosphate phosphodiesterase activity"/>
    <property type="evidence" value="ECO:0007669"/>
    <property type="project" value="UniProtKB-EC"/>
</dbReference>
<proteinExistence type="predicted"/>
<dbReference type="Proteomes" id="UP000584824">
    <property type="component" value="Unassembled WGS sequence"/>
</dbReference>
<dbReference type="SMART" id="SM00849">
    <property type="entry name" value="Lactamase_B"/>
    <property type="match status" value="1"/>
</dbReference>
<dbReference type="PANTHER" id="PTHR42663:SF6">
    <property type="entry name" value="HYDROLASE C777.06C-RELATED"/>
    <property type="match status" value="1"/>
</dbReference>
<dbReference type="InterPro" id="IPR001279">
    <property type="entry name" value="Metallo-B-lactamas"/>
</dbReference>
<dbReference type="EMBL" id="JACIDU010000003">
    <property type="protein sequence ID" value="MBB4102334.1"/>
    <property type="molecule type" value="Genomic_DNA"/>
</dbReference>
<dbReference type="SUPFAM" id="SSF56281">
    <property type="entry name" value="Metallo-hydrolase/oxidoreductase"/>
    <property type="match status" value="1"/>
</dbReference>
<dbReference type="InterPro" id="IPR036866">
    <property type="entry name" value="RibonucZ/Hydroxyglut_hydro"/>
</dbReference>
<reference evidence="2 3" key="1">
    <citation type="submission" date="2020-08" db="EMBL/GenBank/DDBJ databases">
        <title>Genomic Encyclopedia of Type Strains, Phase IV (KMG-IV): sequencing the most valuable type-strain genomes for metagenomic binning, comparative biology and taxonomic classification.</title>
        <authorList>
            <person name="Goeker M."/>
        </authorList>
    </citation>
    <scope>NUCLEOTIDE SEQUENCE [LARGE SCALE GENOMIC DNA]</scope>
    <source>
        <strain evidence="2 3">DSM 26385</strain>
    </source>
</reference>
<evidence type="ECO:0000313" key="2">
    <source>
        <dbReference type="EMBL" id="MBB4102334.1"/>
    </source>
</evidence>
<keyword evidence="3" id="KW-1185">Reference proteome</keyword>